<keyword evidence="2" id="KW-0560">Oxidoreductase</keyword>
<dbReference type="VEuPathDB" id="FungiDB:HMPREF1541_04271"/>
<dbReference type="Pfam" id="PF00106">
    <property type="entry name" value="adh_short"/>
    <property type="match status" value="2"/>
</dbReference>
<gene>
    <name evidence="3" type="ORF">HMPREF1541_04271</name>
</gene>
<dbReference type="FunFam" id="3.40.50.720:FF:000922">
    <property type="entry name" value="Uncharacterized protein"/>
    <property type="match status" value="1"/>
</dbReference>
<dbReference type="PRINTS" id="PR00081">
    <property type="entry name" value="GDHRDH"/>
</dbReference>
<evidence type="ECO:0008006" key="5">
    <source>
        <dbReference type="Google" id="ProtNLM"/>
    </source>
</evidence>
<dbReference type="GO" id="GO:0050664">
    <property type="term" value="F:oxidoreductase activity, acting on NAD(P)H, oxygen as acceptor"/>
    <property type="evidence" value="ECO:0007669"/>
    <property type="project" value="TreeGrafter"/>
</dbReference>
<dbReference type="InParanoid" id="W2RU19"/>
<dbReference type="eggNOG" id="KOG1611">
    <property type="taxonomic scope" value="Eukaryota"/>
</dbReference>
<dbReference type="PANTHER" id="PTHR43008:SF8">
    <property type="entry name" value="BENZIL REDUCTASE ((S)-BENZOIN FORMING) IRC24"/>
    <property type="match status" value="1"/>
</dbReference>
<dbReference type="EMBL" id="KB822720">
    <property type="protein sequence ID" value="ETN39996.1"/>
    <property type="molecule type" value="Genomic_DNA"/>
</dbReference>
<organism evidence="3 4">
    <name type="scientific">Cyphellophora europaea (strain CBS 101466)</name>
    <name type="common">Phialophora europaea</name>
    <dbReference type="NCBI Taxonomy" id="1220924"/>
    <lineage>
        <taxon>Eukaryota</taxon>
        <taxon>Fungi</taxon>
        <taxon>Dikarya</taxon>
        <taxon>Ascomycota</taxon>
        <taxon>Pezizomycotina</taxon>
        <taxon>Eurotiomycetes</taxon>
        <taxon>Chaetothyriomycetidae</taxon>
        <taxon>Chaetothyriales</taxon>
        <taxon>Cyphellophoraceae</taxon>
        <taxon>Cyphellophora</taxon>
    </lineage>
</organism>
<accession>W2RU19</accession>
<proteinExistence type="inferred from homology"/>
<sequence>MTNTIVLITGANTGLGFQTVKALCQSSRSYTILLGGRNISKAEAAAKEAQELASSPETRVQPVQIDIEDDESIASLFNFITEKHGRVDILLNNAGAQFDQQLSGGEISMRDMWNKSWNVNTTSTFILTNTFVPLLLKSSDPRLLFIASGTATLTEHEDPAIALNKSPDKGWPKPMLGIPAYRASKTGLNMMMREWTRLLKEDGVKTWCVSPGFLATGLGFGAEKLKAMGAMDPAMGAAFVKDVVEGQRDEDAGKVIRRDGIQPW</sequence>
<keyword evidence="4" id="KW-1185">Reference proteome</keyword>
<dbReference type="GO" id="GO:0016616">
    <property type="term" value="F:oxidoreductase activity, acting on the CH-OH group of donors, NAD or NADP as acceptor"/>
    <property type="evidence" value="ECO:0007669"/>
    <property type="project" value="UniProtKB-ARBA"/>
</dbReference>
<evidence type="ECO:0000313" key="4">
    <source>
        <dbReference type="Proteomes" id="UP000030752"/>
    </source>
</evidence>
<comment type="similarity">
    <text evidence="1">Belongs to the short-chain dehydrogenases/reductases (SDR) family.</text>
</comment>
<dbReference type="HOGENOM" id="CLU_010194_9_0_1"/>
<dbReference type="Gene3D" id="3.40.50.720">
    <property type="entry name" value="NAD(P)-binding Rossmann-like Domain"/>
    <property type="match status" value="1"/>
</dbReference>
<dbReference type="Proteomes" id="UP000030752">
    <property type="component" value="Unassembled WGS sequence"/>
</dbReference>
<dbReference type="InterPro" id="IPR036291">
    <property type="entry name" value="NAD(P)-bd_dom_sf"/>
</dbReference>
<dbReference type="SUPFAM" id="SSF51735">
    <property type="entry name" value="NAD(P)-binding Rossmann-fold domains"/>
    <property type="match status" value="1"/>
</dbReference>
<dbReference type="PANTHER" id="PTHR43008">
    <property type="entry name" value="BENZIL REDUCTASE"/>
    <property type="match status" value="1"/>
</dbReference>
<dbReference type="OrthoDB" id="1933717at2759"/>
<reference evidence="3 4" key="1">
    <citation type="submission" date="2013-03" db="EMBL/GenBank/DDBJ databases">
        <title>The Genome Sequence of Phialophora europaea CBS 101466.</title>
        <authorList>
            <consortium name="The Broad Institute Genomics Platform"/>
            <person name="Cuomo C."/>
            <person name="de Hoog S."/>
            <person name="Gorbushina A."/>
            <person name="Walker B."/>
            <person name="Young S.K."/>
            <person name="Zeng Q."/>
            <person name="Gargeya S."/>
            <person name="Fitzgerald M."/>
            <person name="Haas B."/>
            <person name="Abouelleil A."/>
            <person name="Allen A.W."/>
            <person name="Alvarado L."/>
            <person name="Arachchi H.M."/>
            <person name="Berlin A.M."/>
            <person name="Chapman S.B."/>
            <person name="Gainer-Dewar J."/>
            <person name="Goldberg J."/>
            <person name="Griggs A."/>
            <person name="Gujja S."/>
            <person name="Hansen M."/>
            <person name="Howarth C."/>
            <person name="Imamovic A."/>
            <person name="Ireland A."/>
            <person name="Larimer J."/>
            <person name="McCowan C."/>
            <person name="Murphy C."/>
            <person name="Pearson M."/>
            <person name="Poon T.W."/>
            <person name="Priest M."/>
            <person name="Roberts A."/>
            <person name="Saif S."/>
            <person name="Shea T."/>
            <person name="Sisk P."/>
            <person name="Sykes S."/>
            <person name="Wortman J."/>
            <person name="Nusbaum C."/>
            <person name="Birren B."/>
        </authorList>
    </citation>
    <scope>NUCLEOTIDE SEQUENCE [LARGE SCALE GENOMIC DNA]</scope>
    <source>
        <strain evidence="3 4">CBS 101466</strain>
    </source>
</reference>
<dbReference type="InterPro" id="IPR002347">
    <property type="entry name" value="SDR_fam"/>
</dbReference>
<dbReference type="GeneID" id="19971610"/>
<evidence type="ECO:0000256" key="2">
    <source>
        <dbReference type="ARBA" id="ARBA00023002"/>
    </source>
</evidence>
<name>W2RU19_CYPE1</name>
<evidence type="ECO:0000313" key="3">
    <source>
        <dbReference type="EMBL" id="ETN39996.1"/>
    </source>
</evidence>
<evidence type="ECO:0000256" key="1">
    <source>
        <dbReference type="ARBA" id="ARBA00006484"/>
    </source>
</evidence>
<dbReference type="RefSeq" id="XP_008716839.1">
    <property type="nucleotide sequence ID" value="XM_008718617.1"/>
</dbReference>
<dbReference type="AlphaFoldDB" id="W2RU19"/>
<protein>
    <recommendedName>
        <fullName evidence="5">NAD(P)-binding protein</fullName>
    </recommendedName>
</protein>